<protein>
    <submittedName>
        <fullName evidence="1">Uncharacterized protein</fullName>
    </submittedName>
</protein>
<evidence type="ECO:0000313" key="2">
    <source>
        <dbReference type="Proteomes" id="UP000186104"/>
    </source>
</evidence>
<organism evidence="1 2">
    <name type="scientific">Dietzia timorensis</name>
    <dbReference type="NCBI Taxonomy" id="499555"/>
    <lineage>
        <taxon>Bacteria</taxon>
        <taxon>Bacillati</taxon>
        <taxon>Actinomycetota</taxon>
        <taxon>Actinomycetes</taxon>
        <taxon>Mycobacteriales</taxon>
        <taxon>Dietziaceae</taxon>
        <taxon>Dietzia</taxon>
    </lineage>
</organism>
<proteinExistence type="predicted"/>
<reference evidence="1 2" key="1">
    <citation type="submission" date="2016-06" db="EMBL/GenBank/DDBJ databases">
        <title>Complete genome sequence of a saline-alkali tolerant type strain Dietzia timorensis ID05-A0528T.</title>
        <authorList>
            <person name="Wu X."/>
        </authorList>
    </citation>
    <scope>NUCLEOTIDE SEQUENCE [LARGE SCALE GENOMIC DNA]</scope>
    <source>
        <strain evidence="1 2">ID05-A0528</strain>
    </source>
</reference>
<evidence type="ECO:0000313" key="1">
    <source>
        <dbReference type="EMBL" id="ANI93374.1"/>
    </source>
</evidence>
<keyword evidence="2" id="KW-1185">Reference proteome</keyword>
<accession>A0A173LNY5</accession>
<dbReference type="EMBL" id="CP015961">
    <property type="protein sequence ID" value="ANI93374.1"/>
    <property type="molecule type" value="Genomic_DNA"/>
</dbReference>
<dbReference type="AlphaFoldDB" id="A0A173LNY5"/>
<dbReference type="Proteomes" id="UP000186104">
    <property type="component" value="Chromosome"/>
</dbReference>
<dbReference type="RefSeq" id="WP_156515350.1">
    <property type="nucleotide sequence ID" value="NZ_CP015961.1"/>
</dbReference>
<dbReference type="KEGG" id="dtm:BJL86_2614"/>
<gene>
    <name evidence="1" type="ORF">BJL86_2614</name>
</gene>
<name>A0A173LNY5_9ACTN</name>
<sequence>MDSIAAQSLSPSDSLTAVFNLSETIAWSTDMPDNPVDAFIGSVQNGSSILTSWF</sequence>